<evidence type="ECO:0000256" key="1">
    <source>
        <dbReference type="SAM" id="MobiDB-lite"/>
    </source>
</evidence>
<feature type="compositionally biased region" description="Basic and acidic residues" evidence="1">
    <location>
        <begin position="18"/>
        <end position="29"/>
    </location>
</feature>
<evidence type="ECO:0000313" key="2">
    <source>
        <dbReference type="EMBL" id="KIV83460.1"/>
    </source>
</evidence>
<dbReference type="EMBL" id="KN846952">
    <property type="protein sequence ID" value="KIV83460.1"/>
    <property type="molecule type" value="Genomic_DNA"/>
</dbReference>
<feature type="compositionally biased region" description="Basic and acidic residues" evidence="1">
    <location>
        <begin position="43"/>
        <end position="55"/>
    </location>
</feature>
<protein>
    <submittedName>
        <fullName evidence="2">Uncharacterized protein</fullName>
    </submittedName>
</protein>
<sequence>MAENAALWERGPKSKLRAQKEKRPSKVSDSDTGFEVVDTIDTAPKRPSEDPVSDKHLEDLKVSHTIHMARKRHQREDLRLGSSSSSARRLIMPLQSESFQRLAQVAQQALTRPPQQILFLLVARAVNGAHIFRLQMGHLFGKDDPTADDITLAPITEQVKESGFPTPERVMYVHVRMNGENDPVFSDATLKTAFRDYMIHESRSAPFTLFIEDRDGNHWDLPALKRHQDVDMGNGLLEANRS</sequence>
<dbReference type="HOGENOM" id="CLU_1147207_0_0_1"/>
<name>A0A0D1W3Z3_9EURO</name>
<proteinExistence type="predicted"/>
<feature type="region of interest" description="Disordered" evidence="1">
    <location>
        <begin position="1"/>
        <end position="55"/>
    </location>
</feature>
<reference evidence="2 3" key="1">
    <citation type="submission" date="2015-01" db="EMBL/GenBank/DDBJ databases">
        <title>The Genome Sequence of Exophiala sideris CBS121828.</title>
        <authorList>
            <consortium name="The Broad Institute Genomics Platform"/>
            <person name="Cuomo C."/>
            <person name="de Hoog S."/>
            <person name="Gorbushina A."/>
            <person name="Stielow B."/>
            <person name="Teixiera M."/>
            <person name="Abouelleil A."/>
            <person name="Chapman S.B."/>
            <person name="Priest M."/>
            <person name="Young S.K."/>
            <person name="Wortman J."/>
            <person name="Nusbaum C."/>
            <person name="Birren B."/>
        </authorList>
    </citation>
    <scope>NUCLEOTIDE SEQUENCE [LARGE SCALE GENOMIC DNA]</scope>
    <source>
        <strain evidence="2 3">CBS 121828</strain>
    </source>
</reference>
<accession>A0A0D1W3Z3</accession>
<evidence type="ECO:0000313" key="3">
    <source>
        <dbReference type="Proteomes" id="UP000053599"/>
    </source>
</evidence>
<gene>
    <name evidence="2" type="ORF">PV11_05482</name>
</gene>
<organism evidence="2 3">
    <name type="scientific">Exophiala sideris</name>
    <dbReference type="NCBI Taxonomy" id="1016849"/>
    <lineage>
        <taxon>Eukaryota</taxon>
        <taxon>Fungi</taxon>
        <taxon>Dikarya</taxon>
        <taxon>Ascomycota</taxon>
        <taxon>Pezizomycotina</taxon>
        <taxon>Eurotiomycetes</taxon>
        <taxon>Chaetothyriomycetidae</taxon>
        <taxon>Chaetothyriales</taxon>
        <taxon>Herpotrichiellaceae</taxon>
        <taxon>Exophiala</taxon>
    </lineage>
</organism>
<dbReference type="AlphaFoldDB" id="A0A0D1W3Z3"/>
<dbReference type="Proteomes" id="UP000053599">
    <property type="component" value="Unassembled WGS sequence"/>
</dbReference>